<keyword evidence="5" id="KW-0547">Nucleotide-binding</keyword>
<dbReference type="InterPro" id="IPR014729">
    <property type="entry name" value="Rossmann-like_a/b/a_fold"/>
</dbReference>
<dbReference type="NCBIfam" id="TIGR02432">
    <property type="entry name" value="lysidine_TilS_N"/>
    <property type="match status" value="1"/>
</dbReference>
<evidence type="ECO:0000256" key="7">
    <source>
        <dbReference type="ARBA" id="ARBA00048539"/>
    </source>
</evidence>
<evidence type="ECO:0000259" key="8">
    <source>
        <dbReference type="Pfam" id="PF01171"/>
    </source>
</evidence>
<dbReference type="EC" id="6.3.4.19" evidence="1"/>
<dbReference type="Gene3D" id="3.40.50.620">
    <property type="entry name" value="HUPs"/>
    <property type="match status" value="1"/>
</dbReference>
<dbReference type="InterPro" id="IPR012094">
    <property type="entry name" value="tRNA_Ile_lys_synt"/>
</dbReference>
<accession>A0A6J7CL08</accession>
<evidence type="ECO:0000256" key="5">
    <source>
        <dbReference type="ARBA" id="ARBA00022741"/>
    </source>
</evidence>
<evidence type="ECO:0000256" key="6">
    <source>
        <dbReference type="ARBA" id="ARBA00022840"/>
    </source>
</evidence>
<evidence type="ECO:0000256" key="1">
    <source>
        <dbReference type="ARBA" id="ARBA00013267"/>
    </source>
</evidence>
<evidence type="ECO:0000256" key="3">
    <source>
        <dbReference type="ARBA" id="ARBA00022598"/>
    </source>
</evidence>
<dbReference type="GO" id="GO:0005737">
    <property type="term" value="C:cytoplasm"/>
    <property type="evidence" value="ECO:0007669"/>
    <property type="project" value="InterPro"/>
</dbReference>
<sequence length="326" mass="33735">MSGPPAATAQVRNAVRDALEPLGAGELVLVACSGGADSLALASALAFVAPRAGLRAGGVTVDHGLQPGSDQRAEEVAVAMRAMGLGPVEVVRVEVGTEGGPEAAARAARYEGLSQAAQRLGATAIALGHTRDDQAETVLLGLARGSGARSLSGMAPRQGIYLRPLLELTRSSVREACMAAGLQPWEDPHNTDPNFLRARVRSEVLPMMEDVLGPGIAAALARSAVQLREDADALDAWATWAIQSALHPEGGLVVSILGGLEPAVRHRVIRRAALSAGCPGGSVSAKHIEALDQFVMHWHGQGPTSLPGNMVGWRAGDRLYLAPAPQ</sequence>
<evidence type="ECO:0000256" key="4">
    <source>
        <dbReference type="ARBA" id="ARBA00022694"/>
    </source>
</evidence>
<dbReference type="PANTHER" id="PTHR43033:SF1">
    <property type="entry name" value="TRNA(ILE)-LYSIDINE SYNTHASE-RELATED"/>
    <property type="match status" value="1"/>
</dbReference>
<dbReference type="EMBL" id="CAFBLM010000002">
    <property type="protein sequence ID" value="CAB4858530.1"/>
    <property type="molecule type" value="Genomic_DNA"/>
</dbReference>
<protein>
    <recommendedName>
        <fullName evidence="1">tRNA(Ile)-lysidine synthetase</fullName>
        <ecNumber evidence="1">6.3.4.19</ecNumber>
    </recommendedName>
</protein>
<dbReference type="PANTHER" id="PTHR43033">
    <property type="entry name" value="TRNA(ILE)-LYSIDINE SYNTHASE-RELATED"/>
    <property type="match status" value="1"/>
</dbReference>
<dbReference type="InterPro" id="IPR011063">
    <property type="entry name" value="TilS/TtcA_N"/>
</dbReference>
<feature type="domain" description="tRNA(Ile)-lysidine synthase substrate-binding" evidence="9">
    <location>
        <begin position="254"/>
        <end position="320"/>
    </location>
</feature>
<evidence type="ECO:0000256" key="2">
    <source>
        <dbReference type="ARBA" id="ARBA00022490"/>
    </source>
</evidence>
<dbReference type="Pfam" id="PF09179">
    <property type="entry name" value="TilS"/>
    <property type="match status" value="1"/>
</dbReference>
<dbReference type="SUPFAM" id="SSF82829">
    <property type="entry name" value="MesJ substrate recognition domain-like"/>
    <property type="match status" value="1"/>
</dbReference>
<dbReference type="GO" id="GO:0008033">
    <property type="term" value="P:tRNA processing"/>
    <property type="evidence" value="ECO:0007669"/>
    <property type="project" value="UniProtKB-KW"/>
</dbReference>
<dbReference type="HAMAP" id="MF_01161">
    <property type="entry name" value="tRNA_Ile_lys_synt"/>
    <property type="match status" value="1"/>
</dbReference>
<proteinExistence type="inferred from homology"/>
<dbReference type="SUPFAM" id="SSF52402">
    <property type="entry name" value="Adenine nucleotide alpha hydrolases-like"/>
    <property type="match status" value="1"/>
</dbReference>
<evidence type="ECO:0000313" key="10">
    <source>
        <dbReference type="EMBL" id="CAB4858530.1"/>
    </source>
</evidence>
<reference evidence="10" key="1">
    <citation type="submission" date="2020-05" db="EMBL/GenBank/DDBJ databases">
        <authorList>
            <person name="Chiriac C."/>
            <person name="Salcher M."/>
            <person name="Ghai R."/>
            <person name="Kavagutti S V."/>
        </authorList>
    </citation>
    <scope>NUCLEOTIDE SEQUENCE</scope>
</reference>
<dbReference type="InterPro" id="IPR015262">
    <property type="entry name" value="tRNA_Ile_lys_synt_subst-bd"/>
</dbReference>
<keyword evidence="2" id="KW-0963">Cytoplasm</keyword>
<keyword evidence="4" id="KW-0819">tRNA processing</keyword>
<feature type="domain" description="tRNA(Ile)-lysidine/2-thiocytidine synthase N-terminal" evidence="8">
    <location>
        <begin position="28"/>
        <end position="202"/>
    </location>
</feature>
<gene>
    <name evidence="10" type="ORF">UFOPK3401_00122</name>
</gene>
<dbReference type="GO" id="GO:0005524">
    <property type="term" value="F:ATP binding"/>
    <property type="evidence" value="ECO:0007669"/>
    <property type="project" value="UniProtKB-KW"/>
</dbReference>
<evidence type="ECO:0000259" key="9">
    <source>
        <dbReference type="Pfam" id="PF09179"/>
    </source>
</evidence>
<dbReference type="CDD" id="cd01992">
    <property type="entry name" value="TilS_N"/>
    <property type="match status" value="1"/>
</dbReference>
<name>A0A6J7CL08_9ZZZZ</name>
<dbReference type="AlphaFoldDB" id="A0A6J7CL08"/>
<dbReference type="GO" id="GO:0032267">
    <property type="term" value="F:tRNA(Ile)-lysidine synthase activity"/>
    <property type="evidence" value="ECO:0007669"/>
    <property type="project" value="UniProtKB-EC"/>
</dbReference>
<keyword evidence="3" id="KW-0436">Ligase</keyword>
<comment type="catalytic activity">
    <reaction evidence="7">
        <text>cytidine(34) in tRNA(Ile2) + L-lysine + ATP = lysidine(34) in tRNA(Ile2) + AMP + diphosphate + H(+)</text>
        <dbReference type="Rhea" id="RHEA:43744"/>
        <dbReference type="Rhea" id="RHEA-COMP:10625"/>
        <dbReference type="Rhea" id="RHEA-COMP:10670"/>
        <dbReference type="ChEBI" id="CHEBI:15378"/>
        <dbReference type="ChEBI" id="CHEBI:30616"/>
        <dbReference type="ChEBI" id="CHEBI:32551"/>
        <dbReference type="ChEBI" id="CHEBI:33019"/>
        <dbReference type="ChEBI" id="CHEBI:82748"/>
        <dbReference type="ChEBI" id="CHEBI:83665"/>
        <dbReference type="ChEBI" id="CHEBI:456215"/>
        <dbReference type="EC" id="6.3.4.19"/>
    </reaction>
</comment>
<dbReference type="Pfam" id="PF01171">
    <property type="entry name" value="ATP_bind_3"/>
    <property type="match status" value="1"/>
</dbReference>
<organism evidence="10">
    <name type="scientific">freshwater metagenome</name>
    <dbReference type="NCBI Taxonomy" id="449393"/>
    <lineage>
        <taxon>unclassified sequences</taxon>
        <taxon>metagenomes</taxon>
        <taxon>ecological metagenomes</taxon>
    </lineage>
</organism>
<dbReference type="Gene3D" id="1.20.59.20">
    <property type="match status" value="1"/>
</dbReference>
<keyword evidence="6" id="KW-0067">ATP-binding</keyword>
<dbReference type="InterPro" id="IPR012795">
    <property type="entry name" value="tRNA_Ile_lys_synt_N"/>
</dbReference>